<evidence type="ECO:0000256" key="6">
    <source>
        <dbReference type="ARBA" id="ARBA00022771"/>
    </source>
</evidence>
<keyword evidence="4" id="KW-0479">Metal-binding</keyword>
<sequence>MEEKPPHKTAQLSCGHSMCHSCLKRSFTLSISDPQHMPPRCCTSDVISLRHVEKLFDPSFKQQWNRKFAEYSTRNRVYCPSRRCGEWIRPEDIRRSEDGRKVGKCARCRTKVCGRCSGRWHAGVCPRDEDTAMFLEQAKREGWQRCYRCKHMVELKEGCVHMICRCGAAFCMTCGSKWKSCDCPWFNDEPLEDEDPLEQMGIPGGSRQNPFAGGARYPPERSSRYDAAPLYDAPPSPRFDGGPPSPRDYRSEVGPPASAAVRPRPSSYEEEMLLHKLQEDRDEHLARRMQHPYDDEDIDHDFDRDMENDFLGLGHREPADRGRVKDEYNDYRRRPRNIEVPAPPPPPLPMDPPSHPSYERAASYVSGVNRARGMRPPSPETRWRAAPSPERRPSPERGWGRPPSPERFDKPVRRSSSLERRMMPPEPEMDVYTSSRSSEPSGRHHHNHHHSHSYHAQPAHVRQPPPPQLHHSHSHQHTHNHNHNHHHQQQLETAASLSAGSPHAPNVRRRPPRGGGDADHHHREHTKEPPKQSVLAGLTGPGRGMNRVFEWRNFVEPGISEPGDSNTSMISEIAPPTVSSVTS</sequence>
<dbReference type="CDD" id="cd22584">
    <property type="entry name" value="Rcat_RBR_unk"/>
    <property type="match status" value="1"/>
</dbReference>
<evidence type="ECO:0000259" key="10">
    <source>
        <dbReference type="PROSITE" id="PS51873"/>
    </source>
</evidence>
<keyword evidence="7" id="KW-0833">Ubl conjugation pathway</keyword>
<organism evidence="11 12">
    <name type="scientific">Diplogelasinospora grovesii</name>
    <dbReference type="NCBI Taxonomy" id="303347"/>
    <lineage>
        <taxon>Eukaryota</taxon>
        <taxon>Fungi</taxon>
        <taxon>Dikarya</taxon>
        <taxon>Ascomycota</taxon>
        <taxon>Pezizomycotina</taxon>
        <taxon>Sordariomycetes</taxon>
        <taxon>Sordariomycetidae</taxon>
        <taxon>Sordariales</taxon>
        <taxon>Diplogelasinosporaceae</taxon>
        <taxon>Diplogelasinospora</taxon>
    </lineage>
</organism>
<dbReference type="Gene3D" id="3.30.40.10">
    <property type="entry name" value="Zinc/RING finger domain, C3HC4 (zinc finger)"/>
    <property type="match status" value="1"/>
</dbReference>
<dbReference type="InterPro" id="IPR002867">
    <property type="entry name" value="IBR_dom"/>
</dbReference>
<evidence type="ECO:0000256" key="4">
    <source>
        <dbReference type="ARBA" id="ARBA00022723"/>
    </source>
</evidence>
<feature type="domain" description="RING-type" evidence="10">
    <location>
        <begin position="1"/>
        <end position="192"/>
    </location>
</feature>
<evidence type="ECO:0000256" key="8">
    <source>
        <dbReference type="ARBA" id="ARBA00022833"/>
    </source>
</evidence>
<dbReference type="CDD" id="cd20335">
    <property type="entry name" value="BRcat_RBR"/>
    <property type="match status" value="1"/>
</dbReference>
<dbReference type="GO" id="GO:0016567">
    <property type="term" value="P:protein ubiquitination"/>
    <property type="evidence" value="ECO:0007669"/>
    <property type="project" value="InterPro"/>
</dbReference>
<feature type="region of interest" description="Disordered" evidence="9">
    <location>
        <begin position="558"/>
        <end position="583"/>
    </location>
</feature>
<evidence type="ECO:0000256" key="3">
    <source>
        <dbReference type="ARBA" id="ARBA00022679"/>
    </source>
</evidence>
<dbReference type="SUPFAM" id="SSF57850">
    <property type="entry name" value="RING/U-box"/>
    <property type="match status" value="2"/>
</dbReference>
<evidence type="ECO:0000256" key="9">
    <source>
        <dbReference type="SAM" id="MobiDB-lite"/>
    </source>
</evidence>
<keyword evidence="12" id="KW-1185">Reference proteome</keyword>
<feature type="compositionally biased region" description="Low complexity" evidence="9">
    <location>
        <begin position="255"/>
        <end position="266"/>
    </location>
</feature>
<dbReference type="AlphaFoldDB" id="A0AAN6NJR2"/>
<dbReference type="Gene3D" id="1.20.120.1750">
    <property type="match status" value="1"/>
</dbReference>
<dbReference type="InterPro" id="IPR031127">
    <property type="entry name" value="E3_UB_ligase_RBR"/>
</dbReference>
<protein>
    <recommendedName>
        <fullName evidence="2">RBR-type E3 ubiquitin transferase</fullName>
        <ecNumber evidence="2">2.3.2.31</ecNumber>
    </recommendedName>
</protein>
<feature type="compositionally biased region" description="Basic residues" evidence="9">
    <location>
        <begin position="443"/>
        <end position="453"/>
    </location>
</feature>
<keyword evidence="5" id="KW-0677">Repeat</keyword>
<keyword evidence="3" id="KW-0808">Transferase</keyword>
<dbReference type="InterPro" id="IPR013083">
    <property type="entry name" value="Znf_RING/FYVE/PHD"/>
</dbReference>
<dbReference type="EC" id="2.3.2.31" evidence="2"/>
<feature type="compositionally biased region" description="Basic residues" evidence="9">
    <location>
        <begin position="470"/>
        <end position="488"/>
    </location>
</feature>
<dbReference type="Proteomes" id="UP001303473">
    <property type="component" value="Unassembled WGS sequence"/>
</dbReference>
<dbReference type="InterPro" id="IPR044066">
    <property type="entry name" value="TRIAD_supradom"/>
</dbReference>
<evidence type="ECO:0000313" key="11">
    <source>
        <dbReference type="EMBL" id="KAK3944922.1"/>
    </source>
</evidence>
<keyword evidence="6" id="KW-0863">Zinc-finger</keyword>
<dbReference type="EMBL" id="MU853757">
    <property type="protein sequence ID" value="KAK3944922.1"/>
    <property type="molecule type" value="Genomic_DNA"/>
</dbReference>
<feature type="region of interest" description="Disordered" evidence="9">
    <location>
        <begin position="309"/>
        <end position="545"/>
    </location>
</feature>
<evidence type="ECO:0000256" key="2">
    <source>
        <dbReference type="ARBA" id="ARBA00012251"/>
    </source>
</evidence>
<accession>A0AAN6NJR2</accession>
<proteinExistence type="predicted"/>
<feature type="compositionally biased region" description="Basic and acidic residues" evidence="9">
    <location>
        <begin position="516"/>
        <end position="530"/>
    </location>
</feature>
<feature type="compositionally biased region" description="Pro residues" evidence="9">
    <location>
        <begin position="341"/>
        <end position="355"/>
    </location>
</feature>
<keyword evidence="8" id="KW-0862">Zinc</keyword>
<evidence type="ECO:0000256" key="1">
    <source>
        <dbReference type="ARBA" id="ARBA00001798"/>
    </source>
</evidence>
<evidence type="ECO:0000256" key="5">
    <source>
        <dbReference type="ARBA" id="ARBA00022737"/>
    </source>
</evidence>
<feature type="region of interest" description="Disordered" evidence="9">
    <location>
        <begin position="194"/>
        <end position="266"/>
    </location>
</feature>
<comment type="caution">
    <text evidence="11">The sequence shown here is derived from an EMBL/GenBank/DDBJ whole genome shotgun (WGS) entry which is preliminary data.</text>
</comment>
<dbReference type="Pfam" id="PF01485">
    <property type="entry name" value="IBR"/>
    <property type="match status" value="1"/>
</dbReference>
<dbReference type="PANTHER" id="PTHR11685">
    <property type="entry name" value="RBR FAMILY RING FINGER AND IBR DOMAIN-CONTAINING"/>
    <property type="match status" value="1"/>
</dbReference>
<feature type="compositionally biased region" description="Basic and acidic residues" evidence="9">
    <location>
        <begin position="389"/>
        <end position="423"/>
    </location>
</feature>
<evidence type="ECO:0000256" key="7">
    <source>
        <dbReference type="ARBA" id="ARBA00022786"/>
    </source>
</evidence>
<gene>
    <name evidence="11" type="ORF">QBC46DRAFT_251162</name>
</gene>
<dbReference type="GO" id="GO:0008270">
    <property type="term" value="F:zinc ion binding"/>
    <property type="evidence" value="ECO:0007669"/>
    <property type="project" value="UniProtKB-KW"/>
</dbReference>
<evidence type="ECO:0000313" key="12">
    <source>
        <dbReference type="Proteomes" id="UP001303473"/>
    </source>
</evidence>
<reference evidence="12" key="1">
    <citation type="journal article" date="2023" name="Mol. Phylogenet. Evol.">
        <title>Genome-scale phylogeny and comparative genomics of the fungal order Sordariales.</title>
        <authorList>
            <person name="Hensen N."/>
            <person name="Bonometti L."/>
            <person name="Westerberg I."/>
            <person name="Brannstrom I.O."/>
            <person name="Guillou S."/>
            <person name="Cros-Aarteil S."/>
            <person name="Calhoun S."/>
            <person name="Haridas S."/>
            <person name="Kuo A."/>
            <person name="Mondo S."/>
            <person name="Pangilinan J."/>
            <person name="Riley R."/>
            <person name="LaButti K."/>
            <person name="Andreopoulos B."/>
            <person name="Lipzen A."/>
            <person name="Chen C."/>
            <person name="Yan M."/>
            <person name="Daum C."/>
            <person name="Ng V."/>
            <person name="Clum A."/>
            <person name="Steindorff A."/>
            <person name="Ohm R.A."/>
            <person name="Martin F."/>
            <person name="Silar P."/>
            <person name="Natvig D.O."/>
            <person name="Lalanne C."/>
            <person name="Gautier V."/>
            <person name="Ament-Velasquez S.L."/>
            <person name="Kruys A."/>
            <person name="Hutchinson M.I."/>
            <person name="Powell A.J."/>
            <person name="Barry K."/>
            <person name="Miller A.N."/>
            <person name="Grigoriev I.V."/>
            <person name="Debuchy R."/>
            <person name="Gladieux P."/>
            <person name="Hiltunen Thoren M."/>
            <person name="Johannesson H."/>
        </authorList>
    </citation>
    <scope>NUCLEOTIDE SEQUENCE [LARGE SCALE GENOMIC DNA]</scope>
    <source>
        <strain evidence="12">CBS 340.73</strain>
    </source>
</reference>
<dbReference type="GO" id="GO:0061630">
    <property type="term" value="F:ubiquitin protein ligase activity"/>
    <property type="evidence" value="ECO:0007669"/>
    <property type="project" value="UniProtKB-EC"/>
</dbReference>
<comment type="catalytic activity">
    <reaction evidence="1">
        <text>[E2 ubiquitin-conjugating enzyme]-S-ubiquitinyl-L-cysteine + [acceptor protein]-L-lysine = [E2 ubiquitin-conjugating enzyme]-L-cysteine + [acceptor protein]-N(6)-ubiquitinyl-L-lysine.</text>
        <dbReference type="EC" id="2.3.2.31"/>
    </reaction>
</comment>
<feature type="compositionally biased region" description="Basic and acidic residues" evidence="9">
    <location>
        <begin position="314"/>
        <end position="332"/>
    </location>
</feature>
<dbReference type="PROSITE" id="PS51873">
    <property type="entry name" value="TRIAD"/>
    <property type="match status" value="1"/>
</dbReference>
<name>A0AAN6NJR2_9PEZI</name>